<organism evidence="1">
    <name type="scientific">Siphoviridae sp. ctrgQ8</name>
    <dbReference type="NCBI Taxonomy" id="2825689"/>
    <lineage>
        <taxon>Viruses</taxon>
        <taxon>Duplodnaviria</taxon>
        <taxon>Heunggongvirae</taxon>
        <taxon>Uroviricota</taxon>
        <taxon>Caudoviricetes</taxon>
    </lineage>
</organism>
<name>A0A8S5PM20_9CAUD</name>
<dbReference type="EMBL" id="BK015466">
    <property type="protein sequence ID" value="DAE08231.1"/>
    <property type="molecule type" value="Genomic_DNA"/>
</dbReference>
<evidence type="ECO:0000313" key="1">
    <source>
        <dbReference type="EMBL" id="DAE08231.1"/>
    </source>
</evidence>
<protein>
    <submittedName>
        <fullName evidence="1">Uncharacterized protein</fullName>
    </submittedName>
</protein>
<sequence>MKKNGFPDLSKYEIYQKMESDEFITLVFKRIHKDFLLDITGEMETVPELGDLTIFWDKGKEWKAYVALLISKEFAAQYQEYPYKSSTQEWHGCAIRFRNPEQLSKIIKYKPNVIQKEETGKN</sequence>
<reference evidence="1" key="1">
    <citation type="journal article" date="2021" name="Proc. Natl. Acad. Sci. U.S.A.">
        <title>A Catalog of Tens of Thousands of Viruses from Human Metagenomes Reveals Hidden Associations with Chronic Diseases.</title>
        <authorList>
            <person name="Tisza M.J."/>
            <person name="Buck C.B."/>
        </authorList>
    </citation>
    <scope>NUCLEOTIDE SEQUENCE</scope>
    <source>
        <strain evidence="1">CtrgQ8</strain>
    </source>
</reference>
<proteinExistence type="predicted"/>
<accession>A0A8S5PM20</accession>